<protein>
    <submittedName>
        <fullName evidence="1">Uncharacterized protein</fullName>
    </submittedName>
</protein>
<dbReference type="Proteomes" id="UP001150603">
    <property type="component" value="Unassembled WGS sequence"/>
</dbReference>
<comment type="caution">
    <text evidence="1">The sequence shown here is derived from an EMBL/GenBank/DDBJ whole genome shotgun (WGS) entry which is preliminary data.</text>
</comment>
<dbReference type="EMBL" id="JANBPW010005297">
    <property type="protein sequence ID" value="KAJ1932931.1"/>
    <property type="molecule type" value="Genomic_DNA"/>
</dbReference>
<organism evidence="1 2">
    <name type="scientific">Linderina macrospora</name>
    <dbReference type="NCBI Taxonomy" id="4868"/>
    <lineage>
        <taxon>Eukaryota</taxon>
        <taxon>Fungi</taxon>
        <taxon>Fungi incertae sedis</taxon>
        <taxon>Zoopagomycota</taxon>
        <taxon>Kickxellomycotina</taxon>
        <taxon>Kickxellomycetes</taxon>
        <taxon>Kickxellales</taxon>
        <taxon>Kickxellaceae</taxon>
        <taxon>Linderina</taxon>
    </lineage>
</organism>
<evidence type="ECO:0000313" key="1">
    <source>
        <dbReference type="EMBL" id="KAJ1932931.1"/>
    </source>
</evidence>
<gene>
    <name evidence="1" type="ORF">FBU59_006203</name>
</gene>
<reference evidence="1" key="1">
    <citation type="submission" date="2022-07" db="EMBL/GenBank/DDBJ databases">
        <title>Phylogenomic reconstructions and comparative analyses of Kickxellomycotina fungi.</title>
        <authorList>
            <person name="Reynolds N.K."/>
            <person name="Stajich J.E."/>
            <person name="Barry K."/>
            <person name="Grigoriev I.V."/>
            <person name="Crous P."/>
            <person name="Smith M.E."/>
        </authorList>
    </citation>
    <scope>NUCLEOTIDE SEQUENCE</scope>
    <source>
        <strain evidence="1">NRRL 5244</strain>
    </source>
</reference>
<name>A0ACC1J0N2_9FUNG</name>
<sequence>MRHAFSSRGNNSQHHHQQQQQVDRQSQPLVPQLPPQLPPVGGSQPRRLSEAACVPSQALHHSGTGQAGSSSQAAEQQQRRTLKTSKSAANIGKMAASAAAPPPLLDFDFGSSLLTPESLRKSSSENGPGLAATAATGAQGFLLSGSGSQAAGDNSSQSYLIDYINHDYSDGASCMSADYTASGDSYSRQSVARRIINKNTQVRQTQYEYNFGSQIFDCFDNDFMLLKTDAFNAAGGLDAPSSSLPSSTPAAGTGSGRARPKQGRGAAAGTNRAGGAARKKNVDSVTAAAAYTAAAINSLVANSSKARASVATTTTGDAYQQHRVLIPSALK</sequence>
<evidence type="ECO:0000313" key="2">
    <source>
        <dbReference type="Proteomes" id="UP001150603"/>
    </source>
</evidence>
<accession>A0ACC1J0N2</accession>
<keyword evidence="2" id="KW-1185">Reference proteome</keyword>
<proteinExistence type="predicted"/>